<dbReference type="Proteomes" id="UP000299102">
    <property type="component" value="Unassembled WGS sequence"/>
</dbReference>
<dbReference type="STRING" id="151549.A0A4C1V7K1"/>
<dbReference type="EMBL" id="BGZK01000289">
    <property type="protein sequence ID" value="GBP34530.1"/>
    <property type="molecule type" value="Genomic_DNA"/>
</dbReference>
<proteinExistence type="predicted"/>
<organism evidence="1 2">
    <name type="scientific">Eumeta variegata</name>
    <name type="common">Bagworm moth</name>
    <name type="synonym">Eumeta japonica</name>
    <dbReference type="NCBI Taxonomy" id="151549"/>
    <lineage>
        <taxon>Eukaryota</taxon>
        <taxon>Metazoa</taxon>
        <taxon>Ecdysozoa</taxon>
        <taxon>Arthropoda</taxon>
        <taxon>Hexapoda</taxon>
        <taxon>Insecta</taxon>
        <taxon>Pterygota</taxon>
        <taxon>Neoptera</taxon>
        <taxon>Endopterygota</taxon>
        <taxon>Lepidoptera</taxon>
        <taxon>Glossata</taxon>
        <taxon>Ditrysia</taxon>
        <taxon>Tineoidea</taxon>
        <taxon>Psychidae</taxon>
        <taxon>Oiketicinae</taxon>
        <taxon>Eumeta</taxon>
    </lineage>
</organism>
<dbReference type="OrthoDB" id="8063408at2759"/>
<evidence type="ECO:0000313" key="1">
    <source>
        <dbReference type="EMBL" id="GBP34530.1"/>
    </source>
</evidence>
<reference evidence="1 2" key="1">
    <citation type="journal article" date="2019" name="Commun. Biol.">
        <title>The bagworm genome reveals a unique fibroin gene that provides high tensile strength.</title>
        <authorList>
            <person name="Kono N."/>
            <person name="Nakamura H."/>
            <person name="Ohtoshi R."/>
            <person name="Tomita M."/>
            <person name="Numata K."/>
            <person name="Arakawa K."/>
        </authorList>
    </citation>
    <scope>NUCLEOTIDE SEQUENCE [LARGE SCALE GENOMIC DNA]</scope>
</reference>
<comment type="caution">
    <text evidence="1">The sequence shown here is derived from an EMBL/GenBank/DDBJ whole genome shotgun (WGS) entry which is preliminary data.</text>
</comment>
<name>A0A4C1V7K1_EUMVA</name>
<keyword evidence="2" id="KW-1185">Reference proteome</keyword>
<gene>
    <name evidence="1" type="ORF">EVAR_29927_1</name>
</gene>
<evidence type="ECO:0000313" key="2">
    <source>
        <dbReference type="Proteomes" id="UP000299102"/>
    </source>
</evidence>
<protein>
    <submittedName>
        <fullName evidence="1">Uncharacterized protein</fullName>
    </submittedName>
</protein>
<accession>A0A4C1V7K1</accession>
<dbReference type="AlphaFoldDB" id="A0A4C1V7K1"/>
<sequence>MELTRRRALNMNENETKIFKSKNINKEAIQTSNCLLNSEVAFNAYEYGPPSRLRRPASRGCDASRCSFLFVAPRNSSLDAVFSRVSVGFELLLAMKHYARRLFMTGLQNSSAVISISVTSFGDGRRSIAVNNKNIDAVRRMIETDRHVIRHVTRTFLGIESARRPLPHSEEVPVPTFSSIGELSFEENFSNMKSGSDFGGTASIKPKTFIQEEVNDSIRDFDLPKESAEILAFKLREKKLMASGTTVTFYRTIEQGFLPFFHSENDIVFCPDVQNLIFKIGLAEYREND</sequence>